<dbReference type="Proteomes" id="UP000054337">
    <property type="component" value="Unassembled WGS sequence"/>
</dbReference>
<gene>
    <name evidence="3" type="ORF">COCVIDRAFT_17801</name>
</gene>
<dbReference type="InterPro" id="IPR025676">
    <property type="entry name" value="Clr5_dom"/>
</dbReference>
<dbReference type="Pfam" id="PF13424">
    <property type="entry name" value="TPR_12"/>
    <property type="match status" value="1"/>
</dbReference>
<evidence type="ECO:0000313" key="4">
    <source>
        <dbReference type="Proteomes" id="UP000054337"/>
    </source>
</evidence>
<reference evidence="3 4" key="1">
    <citation type="journal article" date="2013" name="PLoS Genet.">
        <title>Comparative genome structure, secondary metabolite, and effector coding capacity across Cochliobolus pathogens.</title>
        <authorList>
            <person name="Condon B.J."/>
            <person name="Leng Y."/>
            <person name="Wu D."/>
            <person name="Bushley K.E."/>
            <person name="Ohm R.A."/>
            <person name="Otillar R."/>
            <person name="Martin J."/>
            <person name="Schackwitz W."/>
            <person name="Grimwood J."/>
            <person name="MohdZainudin N."/>
            <person name="Xue C."/>
            <person name="Wang R."/>
            <person name="Manning V.A."/>
            <person name="Dhillon B."/>
            <person name="Tu Z.J."/>
            <person name="Steffenson B.J."/>
            <person name="Salamov A."/>
            <person name="Sun H."/>
            <person name="Lowry S."/>
            <person name="LaButti K."/>
            <person name="Han J."/>
            <person name="Copeland A."/>
            <person name="Lindquist E."/>
            <person name="Barry K."/>
            <person name="Schmutz J."/>
            <person name="Baker S.E."/>
            <person name="Ciuffetti L.M."/>
            <person name="Grigoriev I.V."/>
            <person name="Zhong S."/>
            <person name="Turgeon B.G."/>
        </authorList>
    </citation>
    <scope>NUCLEOTIDE SEQUENCE [LARGE SCALE GENOMIC DNA]</scope>
    <source>
        <strain evidence="3 4">FI3</strain>
    </source>
</reference>
<dbReference type="PANTHER" id="PTHR38788:SF3">
    <property type="entry name" value="CLR5 DOMAIN-CONTAINING PROTEIN"/>
    <property type="match status" value="1"/>
</dbReference>
<dbReference type="InterPro" id="IPR011990">
    <property type="entry name" value="TPR-like_helical_dom_sf"/>
</dbReference>
<evidence type="ECO:0000256" key="1">
    <source>
        <dbReference type="SAM" id="MobiDB-lite"/>
    </source>
</evidence>
<sequence length="611" mass="69920">MDHLNNFYAPGEQFPWSNPAPFHATDQHGNPTFAAAGPTQLPSANAFATSAPVGHLHRDPEAESRHMSKPSASCTRQKAIAWNQHQEELRKLYLEDQMKLDDIQTWMKRERDLDATKKQYKDRFKLWGWKKSLPLETAQFMAIKARERKLGPDKKDTSFKFGGMTWTSARAEVTVKRAGEGTTEIIDMSTPMGVVYETPGHIDPTSPENPGMSLGTNHEMNVAMTISSDLDPEAWESDSDNNDYSLSLTWGNKTRSDIQDMFQMAKQQMHAGRNQQAEELLRETLQGYKILLGSNHEDTSHVFVTLATLCFEMGRIPEAYKIIEESCRLHIEKIGLQHRRTQQHINNIAGLLHGWNREDDALAFLGRVKEIANAPTSNNNSRRKKSRAIEKFPKNQHWSLLQEAARSTHGNSDPIQLDYGLSLVRTCAPTEDAAAKQLLYLTIDSCGSDTNKLAIQRLKAWAELLKLHNNTGQTSQGSVDFNKAHLAFNAVLQYFLWDQVTKEKFRSFQLMESALEFVAQFVRARLLTEAKHMFQMCQEKASEYFEEYNERTIWVLISIGLVYQRYRSWNEAAPWFEHALSTAMELYDENDGIQISLEEAMQKKAFFIYQR</sequence>
<feature type="domain" description="Clr5" evidence="2">
    <location>
        <begin position="81"/>
        <end position="131"/>
    </location>
</feature>
<dbReference type="GeneID" id="26252066"/>
<accession>W7EDA2</accession>
<dbReference type="Pfam" id="PF14420">
    <property type="entry name" value="Clr5"/>
    <property type="match status" value="1"/>
</dbReference>
<feature type="compositionally biased region" description="Basic and acidic residues" evidence="1">
    <location>
        <begin position="56"/>
        <end position="66"/>
    </location>
</feature>
<protein>
    <recommendedName>
        <fullName evidence="2">Clr5 domain-containing protein</fullName>
    </recommendedName>
</protein>
<organism evidence="3 4">
    <name type="scientific">Bipolaris victoriae (strain FI3)</name>
    <name type="common">Victoria blight of oats agent</name>
    <name type="synonym">Cochliobolus victoriae</name>
    <dbReference type="NCBI Taxonomy" id="930091"/>
    <lineage>
        <taxon>Eukaryota</taxon>
        <taxon>Fungi</taxon>
        <taxon>Dikarya</taxon>
        <taxon>Ascomycota</taxon>
        <taxon>Pezizomycotina</taxon>
        <taxon>Dothideomycetes</taxon>
        <taxon>Pleosporomycetidae</taxon>
        <taxon>Pleosporales</taxon>
        <taxon>Pleosporineae</taxon>
        <taxon>Pleosporaceae</taxon>
        <taxon>Bipolaris</taxon>
    </lineage>
</organism>
<proteinExistence type="predicted"/>
<keyword evidence="4" id="KW-1185">Reference proteome</keyword>
<dbReference type="SUPFAM" id="SSF48452">
    <property type="entry name" value="TPR-like"/>
    <property type="match status" value="1"/>
</dbReference>
<dbReference type="RefSeq" id="XP_014554488.1">
    <property type="nucleotide sequence ID" value="XM_014699002.1"/>
</dbReference>
<evidence type="ECO:0000259" key="2">
    <source>
        <dbReference type="Pfam" id="PF14420"/>
    </source>
</evidence>
<dbReference type="PANTHER" id="PTHR38788">
    <property type="entry name" value="CLR5 DOMAIN-CONTAINING PROTEIN"/>
    <property type="match status" value="1"/>
</dbReference>
<dbReference type="HOGENOM" id="CLU_446864_0_0_1"/>
<dbReference type="Gene3D" id="1.25.40.10">
    <property type="entry name" value="Tetratricopeptide repeat domain"/>
    <property type="match status" value="2"/>
</dbReference>
<evidence type="ECO:0000313" key="3">
    <source>
        <dbReference type="EMBL" id="EUN24959.1"/>
    </source>
</evidence>
<dbReference type="AlphaFoldDB" id="W7EDA2"/>
<name>W7EDA2_BIPV3</name>
<feature type="region of interest" description="Disordered" evidence="1">
    <location>
        <begin position="18"/>
        <end position="73"/>
    </location>
</feature>
<dbReference type="EMBL" id="KI968759">
    <property type="protein sequence ID" value="EUN24959.1"/>
    <property type="molecule type" value="Genomic_DNA"/>
</dbReference>